<organism evidence="8 9">
    <name type="scientific">Faecalibaculum rodentium</name>
    <dbReference type="NCBI Taxonomy" id="1702221"/>
    <lineage>
        <taxon>Bacteria</taxon>
        <taxon>Bacillati</taxon>
        <taxon>Bacillota</taxon>
        <taxon>Erysipelotrichia</taxon>
        <taxon>Erysipelotrichales</taxon>
        <taxon>Erysipelotrichaceae</taxon>
        <taxon>Faecalibaculum</taxon>
    </lineage>
</organism>
<evidence type="ECO:0000256" key="2">
    <source>
        <dbReference type="ARBA" id="ARBA00022475"/>
    </source>
</evidence>
<evidence type="ECO:0000256" key="6">
    <source>
        <dbReference type="SAM" id="Phobius"/>
    </source>
</evidence>
<comment type="subcellular location">
    <subcellularLocation>
        <location evidence="1">Cell membrane</location>
        <topology evidence="1">Multi-pass membrane protein</topology>
    </subcellularLocation>
</comment>
<dbReference type="Pfam" id="PF06081">
    <property type="entry name" value="ArAE_1"/>
    <property type="match status" value="1"/>
</dbReference>
<proteinExistence type="predicted"/>
<gene>
    <name evidence="8" type="ORF">AALO17_25230</name>
</gene>
<keyword evidence="4 6" id="KW-1133">Transmembrane helix</keyword>
<sequence>MDHRTEKTGIGLCPNQPGSRFVLLHSSAASISTGEEVPGIDYNEGMTHHTKQTLIQMLRLGAGVILAVGIAHEAGLSNSYSAGTIALITLLTSKRESLRQSVWRIVTFFITAGITFLTGLFTPYPIITFGLTVMLLYLICERLDILPVLAVNGVICAHFVTMGQFSWGMLLDEFLMVLTGVASALVCGQIYSGKNARAQLRRRMKRDDRILADWLSALADQLGKGSVALPELAGYERQLKEDLRLAVNYTENSYAAHAEYFAEYFEMRIKQVEVLKNLEWELANYQVPPAQSQVITEFIRYLARYVCEMNEPTAQETQLQRLLQELRHETLPRTREEFEHRAILYHILMTIREFISLKRQFVDGLSEKQKEAYWRQDD</sequence>
<accession>A0A140DYD0</accession>
<dbReference type="PANTHER" id="PTHR40064">
    <property type="entry name" value="MEMBRANE PROTEIN-RELATED"/>
    <property type="match status" value="1"/>
</dbReference>
<evidence type="ECO:0000256" key="1">
    <source>
        <dbReference type="ARBA" id="ARBA00004651"/>
    </source>
</evidence>
<dbReference type="Proteomes" id="UP000069771">
    <property type="component" value="Chromosome"/>
</dbReference>
<feature type="transmembrane region" description="Helical" evidence="6">
    <location>
        <begin position="174"/>
        <end position="193"/>
    </location>
</feature>
<reference evidence="8 9" key="1">
    <citation type="journal article" date="2016" name="Gut Pathog.">
        <title>Whole genome sequencing of "Faecalibaculum rodentium" ALO17, isolated from C57BL/6J laboratory mouse feces.</title>
        <authorList>
            <person name="Lim S."/>
            <person name="Chang D.H."/>
            <person name="Ahn S."/>
            <person name="Kim B.C."/>
        </authorList>
    </citation>
    <scope>NUCLEOTIDE SEQUENCE [LARGE SCALE GENOMIC DNA]</scope>
    <source>
        <strain evidence="8 9">Alo17</strain>
    </source>
</reference>
<protein>
    <recommendedName>
        <fullName evidence="7">Putative aromatic acid exporter C-terminal domain-containing protein</fullName>
    </recommendedName>
</protein>
<dbReference type="EMBL" id="CP011391">
    <property type="protein sequence ID" value="AMK55657.1"/>
    <property type="molecule type" value="Genomic_DNA"/>
</dbReference>
<keyword evidence="2" id="KW-1003">Cell membrane</keyword>
<evidence type="ECO:0000256" key="3">
    <source>
        <dbReference type="ARBA" id="ARBA00022692"/>
    </source>
</evidence>
<dbReference type="STRING" id="1702221.AALO17_25230"/>
<evidence type="ECO:0000313" key="9">
    <source>
        <dbReference type="Proteomes" id="UP000069771"/>
    </source>
</evidence>
<keyword evidence="3 6" id="KW-0812">Transmembrane</keyword>
<dbReference type="AlphaFoldDB" id="A0A140DYD0"/>
<dbReference type="InterPro" id="IPR010343">
    <property type="entry name" value="ArAE_1"/>
</dbReference>
<dbReference type="KEGG" id="fro:AALO17_25230"/>
<dbReference type="Pfam" id="PF11728">
    <property type="entry name" value="ArAE_1_C"/>
    <property type="match status" value="1"/>
</dbReference>
<dbReference type="RefSeq" id="WP_067559568.1">
    <property type="nucleotide sequence ID" value="NZ_CAQMRA010000023.1"/>
</dbReference>
<evidence type="ECO:0000313" key="8">
    <source>
        <dbReference type="EMBL" id="AMK55657.1"/>
    </source>
</evidence>
<dbReference type="PANTHER" id="PTHR40064:SF1">
    <property type="entry name" value="MEMBRANE PROTEIN"/>
    <property type="match status" value="1"/>
</dbReference>
<evidence type="ECO:0000256" key="5">
    <source>
        <dbReference type="ARBA" id="ARBA00023136"/>
    </source>
</evidence>
<feature type="domain" description="Putative aromatic acid exporter C-terminal" evidence="7">
    <location>
        <begin position="211"/>
        <end position="358"/>
    </location>
</feature>
<keyword evidence="5 6" id="KW-0472">Membrane</keyword>
<dbReference type="GO" id="GO:0005886">
    <property type="term" value="C:plasma membrane"/>
    <property type="evidence" value="ECO:0007669"/>
    <property type="project" value="UniProtKB-SubCell"/>
</dbReference>
<evidence type="ECO:0000256" key="4">
    <source>
        <dbReference type="ARBA" id="ARBA00022989"/>
    </source>
</evidence>
<dbReference type="InterPro" id="IPR038323">
    <property type="entry name" value="ArAE_1_C_sf"/>
</dbReference>
<keyword evidence="9" id="KW-1185">Reference proteome</keyword>
<evidence type="ECO:0000259" key="7">
    <source>
        <dbReference type="Pfam" id="PF11728"/>
    </source>
</evidence>
<feature type="transmembrane region" description="Helical" evidence="6">
    <location>
        <begin position="101"/>
        <end position="118"/>
    </location>
</feature>
<dbReference type="InterPro" id="IPR052984">
    <property type="entry name" value="UPF0421"/>
</dbReference>
<dbReference type="InterPro" id="IPR021062">
    <property type="entry name" value="ArAE_1_C"/>
</dbReference>
<dbReference type="Gene3D" id="1.20.120.940">
    <property type="entry name" value="Putative aromatic acid exporter, C-terminal domain"/>
    <property type="match status" value="1"/>
</dbReference>
<name>A0A140DYD0_9FIRM</name>